<dbReference type="AlphaFoldDB" id="A0A9P6QRZ3"/>
<accession>A0A9P6QRZ3</accession>
<proteinExistence type="predicted"/>
<comment type="caution">
    <text evidence="1">The sequence shown here is derived from an EMBL/GenBank/DDBJ whole genome shotgun (WGS) entry which is preliminary data.</text>
</comment>
<keyword evidence="2" id="KW-1185">Reference proteome</keyword>
<dbReference type="Proteomes" id="UP000823405">
    <property type="component" value="Unassembled WGS sequence"/>
</dbReference>
<sequence length="102" mass="11038">MNHASAVLKSASYQEYINGVDPSTQPTTVLALKMFNLVGNNPWSSADGSGFEDIHLWLFHTLALNHVASHNGVANNRWDDFFSIAAIIPFGIGAPNNQVITA</sequence>
<evidence type="ECO:0000313" key="1">
    <source>
        <dbReference type="EMBL" id="KAG0285851.1"/>
    </source>
</evidence>
<protein>
    <submittedName>
        <fullName evidence="1">Uncharacterized protein</fullName>
    </submittedName>
</protein>
<name>A0A9P6QRZ3_9FUNG</name>
<gene>
    <name evidence="1" type="ORF">BGZ97_007655</name>
</gene>
<organism evidence="1 2">
    <name type="scientific">Linnemannia gamsii</name>
    <dbReference type="NCBI Taxonomy" id="64522"/>
    <lineage>
        <taxon>Eukaryota</taxon>
        <taxon>Fungi</taxon>
        <taxon>Fungi incertae sedis</taxon>
        <taxon>Mucoromycota</taxon>
        <taxon>Mortierellomycotina</taxon>
        <taxon>Mortierellomycetes</taxon>
        <taxon>Mortierellales</taxon>
        <taxon>Mortierellaceae</taxon>
        <taxon>Linnemannia</taxon>
    </lineage>
</organism>
<reference evidence="1" key="1">
    <citation type="journal article" date="2020" name="Fungal Divers.">
        <title>Resolving the Mortierellaceae phylogeny through synthesis of multi-gene phylogenetics and phylogenomics.</title>
        <authorList>
            <person name="Vandepol N."/>
            <person name="Liber J."/>
            <person name="Desiro A."/>
            <person name="Na H."/>
            <person name="Kennedy M."/>
            <person name="Barry K."/>
            <person name="Grigoriev I.V."/>
            <person name="Miller A.N."/>
            <person name="O'Donnell K."/>
            <person name="Stajich J.E."/>
            <person name="Bonito G."/>
        </authorList>
    </citation>
    <scope>NUCLEOTIDE SEQUENCE</scope>
    <source>
        <strain evidence="1">NVP60</strain>
    </source>
</reference>
<dbReference type="EMBL" id="JAAAIN010003410">
    <property type="protein sequence ID" value="KAG0285851.1"/>
    <property type="molecule type" value="Genomic_DNA"/>
</dbReference>
<evidence type="ECO:0000313" key="2">
    <source>
        <dbReference type="Proteomes" id="UP000823405"/>
    </source>
</evidence>